<name>A0ABV7Z9Q9_9DEIO</name>
<sequence>MTDHELDDLFASARVETDADRGAAARFLSGHRQRLAQEQVQQQAQTRTVRAGWISALLASAAMVTGLLVLRPDTALPASAAYDAYQSAAGDGW</sequence>
<evidence type="ECO:0000256" key="1">
    <source>
        <dbReference type="SAM" id="Phobius"/>
    </source>
</evidence>
<gene>
    <name evidence="2" type="ORF">ACFOSB_12855</name>
</gene>
<comment type="caution">
    <text evidence="2">The sequence shown here is derived from an EMBL/GenBank/DDBJ whole genome shotgun (WGS) entry which is preliminary data.</text>
</comment>
<keyword evidence="1" id="KW-0812">Transmembrane</keyword>
<keyword evidence="3" id="KW-1185">Reference proteome</keyword>
<proteinExistence type="predicted"/>
<keyword evidence="1" id="KW-0472">Membrane</keyword>
<keyword evidence="1" id="KW-1133">Transmembrane helix</keyword>
<organism evidence="2 3">
    <name type="scientific">Deinococcus rufus</name>
    <dbReference type="NCBI Taxonomy" id="2136097"/>
    <lineage>
        <taxon>Bacteria</taxon>
        <taxon>Thermotogati</taxon>
        <taxon>Deinococcota</taxon>
        <taxon>Deinococci</taxon>
        <taxon>Deinococcales</taxon>
        <taxon>Deinococcaceae</taxon>
        <taxon>Deinococcus</taxon>
    </lineage>
</organism>
<evidence type="ECO:0000313" key="2">
    <source>
        <dbReference type="EMBL" id="MFC3833749.1"/>
    </source>
</evidence>
<dbReference type="Proteomes" id="UP001595803">
    <property type="component" value="Unassembled WGS sequence"/>
</dbReference>
<evidence type="ECO:0008006" key="4">
    <source>
        <dbReference type="Google" id="ProtNLM"/>
    </source>
</evidence>
<accession>A0ABV7Z9Q9</accession>
<dbReference type="RefSeq" id="WP_322473564.1">
    <property type="nucleotide sequence ID" value="NZ_JBHRZG010000013.1"/>
</dbReference>
<protein>
    <recommendedName>
        <fullName evidence="4">DUF3619 family protein</fullName>
    </recommendedName>
</protein>
<reference evidence="3" key="1">
    <citation type="journal article" date="2019" name="Int. J. Syst. Evol. Microbiol.">
        <title>The Global Catalogue of Microorganisms (GCM) 10K type strain sequencing project: providing services to taxonomists for standard genome sequencing and annotation.</title>
        <authorList>
            <consortium name="The Broad Institute Genomics Platform"/>
            <consortium name="The Broad Institute Genome Sequencing Center for Infectious Disease"/>
            <person name="Wu L."/>
            <person name="Ma J."/>
        </authorList>
    </citation>
    <scope>NUCLEOTIDE SEQUENCE [LARGE SCALE GENOMIC DNA]</scope>
    <source>
        <strain evidence="3">CCTCC AB 2017081</strain>
    </source>
</reference>
<dbReference type="EMBL" id="JBHRZG010000013">
    <property type="protein sequence ID" value="MFC3833749.1"/>
    <property type="molecule type" value="Genomic_DNA"/>
</dbReference>
<feature type="transmembrane region" description="Helical" evidence="1">
    <location>
        <begin position="51"/>
        <end position="70"/>
    </location>
</feature>
<evidence type="ECO:0000313" key="3">
    <source>
        <dbReference type="Proteomes" id="UP001595803"/>
    </source>
</evidence>